<feature type="non-terminal residue" evidence="1">
    <location>
        <position position="1"/>
    </location>
</feature>
<accession>A0A067TBI7</accession>
<evidence type="ECO:0000313" key="2">
    <source>
        <dbReference type="Proteomes" id="UP000027222"/>
    </source>
</evidence>
<proteinExistence type="predicted"/>
<dbReference type="OrthoDB" id="3106898at2759"/>
<reference evidence="2" key="1">
    <citation type="journal article" date="2014" name="Proc. Natl. Acad. Sci. U.S.A.">
        <title>Extensive sampling of basidiomycete genomes demonstrates inadequacy of the white-rot/brown-rot paradigm for wood decay fungi.</title>
        <authorList>
            <person name="Riley R."/>
            <person name="Salamov A.A."/>
            <person name="Brown D.W."/>
            <person name="Nagy L.G."/>
            <person name="Floudas D."/>
            <person name="Held B.W."/>
            <person name="Levasseur A."/>
            <person name="Lombard V."/>
            <person name="Morin E."/>
            <person name="Otillar R."/>
            <person name="Lindquist E.A."/>
            <person name="Sun H."/>
            <person name="LaButti K.M."/>
            <person name="Schmutz J."/>
            <person name="Jabbour D."/>
            <person name="Luo H."/>
            <person name="Baker S.E."/>
            <person name="Pisabarro A.G."/>
            <person name="Walton J.D."/>
            <person name="Blanchette R.A."/>
            <person name="Henrissat B."/>
            <person name="Martin F."/>
            <person name="Cullen D."/>
            <person name="Hibbett D.S."/>
            <person name="Grigoriev I.V."/>
        </authorList>
    </citation>
    <scope>NUCLEOTIDE SEQUENCE [LARGE SCALE GENOMIC DNA]</scope>
    <source>
        <strain evidence="2">CBS 339.88</strain>
    </source>
</reference>
<dbReference type="HOGENOM" id="CLU_2518620_0_0_1"/>
<dbReference type="AlphaFoldDB" id="A0A067TBI7"/>
<dbReference type="EMBL" id="KL142372">
    <property type="protein sequence ID" value="KDR80481.1"/>
    <property type="molecule type" value="Genomic_DNA"/>
</dbReference>
<dbReference type="Proteomes" id="UP000027222">
    <property type="component" value="Unassembled WGS sequence"/>
</dbReference>
<organism evidence="1 2">
    <name type="scientific">Galerina marginata (strain CBS 339.88)</name>
    <dbReference type="NCBI Taxonomy" id="685588"/>
    <lineage>
        <taxon>Eukaryota</taxon>
        <taxon>Fungi</taxon>
        <taxon>Dikarya</taxon>
        <taxon>Basidiomycota</taxon>
        <taxon>Agaricomycotina</taxon>
        <taxon>Agaricomycetes</taxon>
        <taxon>Agaricomycetidae</taxon>
        <taxon>Agaricales</taxon>
        <taxon>Agaricineae</taxon>
        <taxon>Strophariaceae</taxon>
        <taxon>Galerina</taxon>
    </lineage>
</organism>
<protein>
    <submittedName>
        <fullName evidence="1">Uncharacterized protein</fullName>
    </submittedName>
</protein>
<evidence type="ECO:0000313" key="1">
    <source>
        <dbReference type="EMBL" id="KDR80481.1"/>
    </source>
</evidence>
<sequence length="85" mass="9409">RPQKTTVNGLLRSRSGLLTFQKFVDRDRSTVKPLEVKKPDQTGLSNTTCELSNKSKNIIFGPKLKDLQLILQNSSKLALSPSILG</sequence>
<gene>
    <name evidence="1" type="ORF">GALMADRAFT_62096</name>
</gene>
<name>A0A067TBI7_GALM3</name>
<keyword evidence="2" id="KW-1185">Reference proteome</keyword>